<dbReference type="WBParaSite" id="nRc.2.0.1.t41644-RA">
    <property type="protein sequence ID" value="nRc.2.0.1.t41644-RA"/>
    <property type="gene ID" value="nRc.2.0.1.g41644"/>
</dbReference>
<dbReference type="Proteomes" id="UP000887565">
    <property type="component" value="Unplaced"/>
</dbReference>
<evidence type="ECO:0000313" key="2">
    <source>
        <dbReference type="WBParaSite" id="nRc.2.0.1.t41644-RA"/>
    </source>
</evidence>
<organism evidence="1 2">
    <name type="scientific">Romanomermis culicivorax</name>
    <name type="common">Nematode worm</name>
    <dbReference type="NCBI Taxonomy" id="13658"/>
    <lineage>
        <taxon>Eukaryota</taxon>
        <taxon>Metazoa</taxon>
        <taxon>Ecdysozoa</taxon>
        <taxon>Nematoda</taxon>
        <taxon>Enoplea</taxon>
        <taxon>Dorylaimia</taxon>
        <taxon>Mermithida</taxon>
        <taxon>Mermithoidea</taxon>
        <taxon>Mermithidae</taxon>
        <taxon>Romanomermis</taxon>
    </lineage>
</organism>
<keyword evidence="1" id="KW-1185">Reference proteome</keyword>
<dbReference type="AlphaFoldDB" id="A0A915KRX3"/>
<accession>A0A915KRX3</accession>
<protein>
    <submittedName>
        <fullName evidence="2">Uncharacterized protein</fullName>
    </submittedName>
</protein>
<evidence type="ECO:0000313" key="1">
    <source>
        <dbReference type="Proteomes" id="UP000887565"/>
    </source>
</evidence>
<name>A0A915KRX3_ROMCU</name>
<reference evidence="2" key="1">
    <citation type="submission" date="2022-11" db="UniProtKB">
        <authorList>
            <consortium name="WormBaseParasite"/>
        </authorList>
    </citation>
    <scope>IDENTIFICATION</scope>
</reference>
<proteinExistence type="predicted"/>
<sequence>MKLNISCGVTEENHQLKSIKDAYPIPNHVGVKFKFIGLGYPAKYAIPPKSGTQRSIFTTLDTDLGIG</sequence>